<evidence type="ECO:0000313" key="6">
    <source>
        <dbReference type="EMBL" id="MSS91639.1"/>
    </source>
</evidence>
<dbReference type="Pfam" id="PF01520">
    <property type="entry name" value="Amidase_3"/>
    <property type="match status" value="1"/>
</dbReference>
<dbReference type="Proteomes" id="UP000436047">
    <property type="component" value="Unassembled WGS sequence"/>
</dbReference>
<evidence type="ECO:0000256" key="1">
    <source>
        <dbReference type="ARBA" id="ARBA00022529"/>
    </source>
</evidence>
<keyword evidence="2" id="KW-0081">Bacteriolytic enzyme</keyword>
<keyword evidence="3" id="KW-0378">Hydrolase</keyword>
<gene>
    <name evidence="6" type="ORF">FYJ45_26480</name>
</gene>
<dbReference type="Gene3D" id="4.10.80.30">
    <property type="entry name" value="DNA polymerase, domain 6"/>
    <property type="match status" value="1"/>
</dbReference>
<dbReference type="SMART" id="SM00257">
    <property type="entry name" value="LysM"/>
    <property type="match status" value="1"/>
</dbReference>
<dbReference type="GeneID" id="86056548"/>
<dbReference type="EMBL" id="VUMI01000073">
    <property type="protein sequence ID" value="MSS91639.1"/>
    <property type="molecule type" value="Genomic_DNA"/>
</dbReference>
<dbReference type="GO" id="GO:0004040">
    <property type="term" value="F:amidase activity"/>
    <property type="evidence" value="ECO:0007669"/>
    <property type="project" value="InterPro"/>
</dbReference>
<dbReference type="Gene3D" id="1.10.530.10">
    <property type="match status" value="1"/>
</dbReference>
<dbReference type="CDD" id="cd00118">
    <property type="entry name" value="LysM"/>
    <property type="match status" value="1"/>
</dbReference>
<dbReference type="GO" id="GO:0042742">
    <property type="term" value="P:defense response to bacterium"/>
    <property type="evidence" value="ECO:0007669"/>
    <property type="project" value="UniProtKB-KW"/>
</dbReference>
<comment type="caution">
    <text evidence="6">The sequence shown here is derived from an EMBL/GenBank/DDBJ whole genome shotgun (WGS) entry which is preliminary data.</text>
</comment>
<dbReference type="CDD" id="cd02696">
    <property type="entry name" value="MurNAc-LAA"/>
    <property type="match status" value="1"/>
</dbReference>
<evidence type="ECO:0000256" key="3">
    <source>
        <dbReference type="ARBA" id="ARBA00022801"/>
    </source>
</evidence>
<accession>A0A6N7W8R7</accession>
<evidence type="ECO:0000256" key="4">
    <source>
        <dbReference type="ARBA" id="ARBA00032108"/>
    </source>
</evidence>
<dbReference type="GO" id="GO:0009253">
    <property type="term" value="P:peptidoglycan catabolic process"/>
    <property type="evidence" value="ECO:0007669"/>
    <property type="project" value="InterPro"/>
</dbReference>
<dbReference type="SUPFAM" id="SSF53187">
    <property type="entry name" value="Zn-dependent exopeptidases"/>
    <property type="match status" value="1"/>
</dbReference>
<dbReference type="InterPro" id="IPR018392">
    <property type="entry name" value="LysM"/>
</dbReference>
<evidence type="ECO:0000256" key="2">
    <source>
        <dbReference type="ARBA" id="ARBA00022638"/>
    </source>
</evidence>
<keyword evidence="7" id="KW-1185">Reference proteome</keyword>
<dbReference type="RefSeq" id="WP_154468027.1">
    <property type="nucleotide sequence ID" value="NZ_VUMI01000073.1"/>
</dbReference>
<dbReference type="Gene3D" id="3.40.630.40">
    <property type="entry name" value="Zn-dependent exopeptidases"/>
    <property type="match status" value="1"/>
</dbReference>
<dbReference type="InterPro" id="IPR002901">
    <property type="entry name" value="MGlyc_endo_b_GlcNAc-like_dom"/>
</dbReference>
<proteinExistence type="predicted"/>
<feature type="domain" description="LysM" evidence="5">
    <location>
        <begin position="507"/>
        <end position="555"/>
    </location>
</feature>
<dbReference type="Gene3D" id="3.10.350.10">
    <property type="entry name" value="LysM domain"/>
    <property type="match status" value="1"/>
</dbReference>
<evidence type="ECO:0000259" key="5">
    <source>
        <dbReference type="PROSITE" id="PS51782"/>
    </source>
</evidence>
<dbReference type="GO" id="GO:0031640">
    <property type="term" value="P:killing of cells of another organism"/>
    <property type="evidence" value="ECO:0007669"/>
    <property type="project" value="UniProtKB-KW"/>
</dbReference>
<dbReference type="InterPro" id="IPR036779">
    <property type="entry name" value="LysM_dom_sf"/>
</dbReference>
<dbReference type="SUPFAM" id="SSF54106">
    <property type="entry name" value="LysM domain"/>
    <property type="match status" value="1"/>
</dbReference>
<dbReference type="AlphaFoldDB" id="A0A6N7W8R7"/>
<dbReference type="SMART" id="SM00047">
    <property type="entry name" value="LYZ2"/>
    <property type="match status" value="1"/>
</dbReference>
<sequence length="556" mass="61113">MASEKVQRFLETMVPLARADMQKSGILASLTLAQEIIESGWLTSELAINANNPHGMKTQLSGNNWPGSTWNGDVYEKETAEQRKDGTYYTVVAPFRKYRTLQEAVADHSAYLAGAKKEDGSLRYPGIVGEKDAAKAIHIVAQGGYATSLSYEEKLLAKVKQYNLTQYDNVESEGGTMKEVKIMLDAGHYGKYNRSPAVPAYYESDFTFKFTNMLKAALEGYGFKVGTTRTDQAKDLGLTDRGKAAAGYDLFISIHSNAVGSGVNNSVDYPVAITMVNDDKVSIDEESKAVGEILAQVVAAAMGTSQAARTYTKLSANDRDGNGIKDDEYYGVLHGAKLVRVPGIILEHSFHTNAKAAAWLLVDSNLQAMAAAEAAALASYYGMRKQESQEPEQPQQPQQQETATWYRVRTSWDNAASQIGAYRVKDNAIKNCPEGYTVYGDNGAVIYSNKKEDQAATKWYRVRKSWNDAASQLGAYKVYDNAVNNCPAGYAVFNDKGEVLYRMTAACEYVVKTGDTLGEIAKKYATSVDKIVKDNKAKYPDITPNFIRTGWKLVIK</sequence>
<keyword evidence="1" id="KW-0929">Antimicrobial</keyword>
<dbReference type="PROSITE" id="PS51782">
    <property type="entry name" value="LYSM"/>
    <property type="match status" value="1"/>
</dbReference>
<dbReference type="PANTHER" id="PTHR33308">
    <property type="entry name" value="PEPTIDOGLYCAN HYDROLASE FLGJ"/>
    <property type="match status" value="1"/>
</dbReference>
<dbReference type="SMART" id="SM00646">
    <property type="entry name" value="Ami_3"/>
    <property type="match status" value="1"/>
</dbReference>
<dbReference type="InterPro" id="IPR002508">
    <property type="entry name" value="MurNAc-LAA_cat"/>
</dbReference>
<dbReference type="InterPro" id="IPR051056">
    <property type="entry name" value="Glycosyl_Hydrolase_73"/>
</dbReference>
<dbReference type="Pfam" id="PF01476">
    <property type="entry name" value="LysM"/>
    <property type="match status" value="1"/>
</dbReference>
<protein>
    <recommendedName>
        <fullName evidence="4">Peptidoglycan hydrolase</fullName>
    </recommendedName>
</protein>
<evidence type="ECO:0000313" key="7">
    <source>
        <dbReference type="Proteomes" id="UP000436047"/>
    </source>
</evidence>
<name>A0A6N7W8R7_9FIRM</name>
<dbReference type="PANTHER" id="PTHR33308:SF9">
    <property type="entry name" value="PEPTIDOGLYCAN HYDROLASE FLGJ"/>
    <property type="match status" value="1"/>
</dbReference>
<reference evidence="6 7" key="1">
    <citation type="submission" date="2019-08" db="EMBL/GenBank/DDBJ databases">
        <title>In-depth cultivation of the pig gut microbiome towards novel bacterial diversity and tailored functional studies.</title>
        <authorList>
            <person name="Wylensek D."/>
            <person name="Hitch T.C.A."/>
            <person name="Clavel T."/>
        </authorList>
    </citation>
    <scope>NUCLEOTIDE SEQUENCE [LARGE SCALE GENOMIC DNA]</scope>
    <source>
        <strain evidence="6 7">WCA-389-WT-23B</strain>
    </source>
</reference>
<dbReference type="Pfam" id="PF01832">
    <property type="entry name" value="Glucosaminidase"/>
    <property type="match status" value="1"/>
</dbReference>
<organism evidence="6 7">
    <name type="scientific">Eisenbergiella porci</name>
    <dbReference type="NCBI Taxonomy" id="2652274"/>
    <lineage>
        <taxon>Bacteria</taxon>
        <taxon>Bacillati</taxon>
        <taxon>Bacillota</taxon>
        <taxon>Clostridia</taxon>
        <taxon>Lachnospirales</taxon>
        <taxon>Lachnospiraceae</taxon>
        <taxon>Eisenbergiella</taxon>
    </lineage>
</organism>
<dbReference type="GO" id="GO:0008745">
    <property type="term" value="F:N-acetylmuramoyl-L-alanine amidase activity"/>
    <property type="evidence" value="ECO:0007669"/>
    <property type="project" value="InterPro"/>
</dbReference>